<dbReference type="Pfam" id="PF07732">
    <property type="entry name" value="Cu-oxidase_3"/>
    <property type="match status" value="1"/>
</dbReference>
<sequence length="820" mass="93146">MIALFSFSPKDVAAQSDTVVYNLTIDQEQVKIAGKKSMGMTINGSIPGPTLRFKLGDYAVLNVTNKMDKETSIHWHGILLPNFYDGVPYLTTPPVAPGTTFRYEFEMTHTGTYWYHSHTGLQEQSGVYGSIVVEDREQKLGYHSDLVIVLSDWTYEKPTNVLKTLKRGLEIYDIQKGTSVPLNRVIARGALGAQLNFWKQRMEGADIADIYYPAFLSNGQPVREYPEYEPGQKVRLRVINAAASSQFWLTFGGDTPLLVAADGPDVVPVKRDKTFIAVAETYDFIVIIPQNGKLEMKATAQDGSGYSSTLLGQGPVIPAPDVPRPDKIAMMQQMAAMDMKMGAPAIKFNPSEVEPYEMMKEWGMQMDGDMQMKEGKHMDHGKSMEHKPKPDEQKKPMHQHEMEMKQDTAGAKKMNHSKMDHSKMQHQQAQKDTAAAMGMDHSKMDHSKHGKAADKAQMNQPDVSKGIGMQHEGMPGMDMFAEYNYNYLKAPKPTDFAEGKPVREILLNLTGNMVRYIWSMNGVPLKEADKIKILQGEVVRITLNNLTMMHHPMHLHGHFFRVINEHGEYSPLKHTVNVAPMQKVVIEFDANEYGDWFFHCHILYHLDSGMARIFSYDTVRDPRLKGYPLRILTNKSNHFFFWGAVDAASHMGETRMVLSNLRNQFTLSAEYGWNRNMEAEFTYGRFLYDYLNVFVGVNAENEEEDSMDKIETTAIAGIRYLTPYLFNLDLRVDNKLRPEVRIGREVLIFPRTFLFGEYEYQADFGWVNDFEPEEGTGKVDSYRSETTWNVGLEYLVSKTFSLMGSYDNRFGAGGGLTVRF</sequence>
<evidence type="ECO:0000256" key="4">
    <source>
        <dbReference type="SAM" id="MobiDB-lite"/>
    </source>
</evidence>
<dbReference type="InterPro" id="IPR011707">
    <property type="entry name" value="Cu-oxidase-like_N"/>
</dbReference>
<evidence type="ECO:0000256" key="2">
    <source>
        <dbReference type="ARBA" id="ARBA00023002"/>
    </source>
</evidence>
<dbReference type="Gene3D" id="2.60.40.420">
    <property type="entry name" value="Cupredoxins - blue copper proteins"/>
    <property type="match status" value="3"/>
</dbReference>
<feature type="compositionally biased region" description="Basic and acidic residues" evidence="4">
    <location>
        <begin position="373"/>
        <end position="406"/>
    </location>
</feature>
<dbReference type="PROSITE" id="PS00079">
    <property type="entry name" value="MULTICOPPER_OXIDASE1"/>
    <property type="match status" value="1"/>
</dbReference>
<dbReference type="InterPro" id="IPR002355">
    <property type="entry name" value="Cu_oxidase_Cu_BS"/>
</dbReference>
<dbReference type="InterPro" id="IPR011706">
    <property type="entry name" value="Cu-oxidase_C"/>
</dbReference>
<evidence type="ECO:0000313" key="9">
    <source>
        <dbReference type="Proteomes" id="UP001597544"/>
    </source>
</evidence>
<evidence type="ECO:0000259" key="5">
    <source>
        <dbReference type="Pfam" id="PF00394"/>
    </source>
</evidence>
<keyword evidence="9" id="KW-1185">Reference proteome</keyword>
<feature type="region of interest" description="Disordered" evidence="4">
    <location>
        <begin position="373"/>
        <end position="436"/>
    </location>
</feature>
<evidence type="ECO:0000259" key="6">
    <source>
        <dbReference type="Pfam" id="PF07731"/>
    </source>
</evidence>
<dbReference type="CDD" id="cd13896">
    <property type="entry name" value="CuRO_3_CopA"/>
    <property type="match status" value="1"/>
</dbReference>
<dbReference type="Pfam" id="PF07731">
    <property type="entry name" value="Cu-oxidase_2"/>
    <property type="match status" value="1"/>
</dbReference>
<name>A0ABW5IH55_9BACT</name>
<keyword evidence="3" id="KW-0186">Copper</keyword>
<evidence type="ECO:0000256" key="1">
    <source>
        <dbReference type="ARBA" id="ARBA00022723"/>
    </source>
</evidence>
<keyword evidence="1" id="KW-0479">Metal-binding</keyword>
<dbReference type="InterPro" id="IPR045087">
    <property type="entry name" value="Cu-oxidase_fam"/>
</dbReference>
<dbReference type="Proteomes" id="UP001597544">
    <property type="component" value="Unassembled WGS sequence"/>
</dbReference>
<reference evidence="9" key="1">
    <citation type="journal article" date="2019" name="Int. J. Syst. Evol. Microbiol.">
        <title>The Global Catalogue of Microorganisms (GCM) 10K type strain sequencing project: providing services to taxonomists for standard genome sequencing and annotation.</title>
        <authorList>
            <consortium name="The Broad Institute Genomics Platform"/>
            <consortium name="The Broad Institute Genome Sequencing Center for Infectious Disease"/>
            <person name="Wu L."/>
            <person name="Ma J."/>
        </authorList>
    </citation>
    <scope>NUCLEOTIDE SEQUENCE [LARGE SCALE GENOMIC DNA]</scope>
    <source>
        <strain evidence="9">KCTC 42498</strain>
    </source>
</reference>
<dbReference type="EMBL" id="JBHULU010000002">
    <property type="protein sequence ID" value="MFD2512466.1"/>
    <property type="molecule type" value="Genomic_DNA"/>
</dbReference>
<gene>
    <name evidence="8" type="ORF">ACFSRY_01195</name>
</gene>
<accession>A0ABW5IH55</accession>
<dbReference type="InterPro" id="IPR033138">
    <property type="entry name" value="Cu_oxidase_CS"/>
</dbReference>
<evidence type="ECO:0000256" key="3">
    <source>
        <dbReference type="ARBA" id="ARBA00023008"/>
    </source>
</evidence>
<dbReference type="InterPro" id="IPR034279">
    <property type="entry name" value="CuRO_3_CopA"/>
</dbReference>
<dbReference type="PANTHER" id="PTHR11709:SF394">
    <property type="entry name" value="FI03373P-RELATED"/>
    <property type="match status" value="1"/>
</dbReference>
<organism evidence="8 9">
    <name type="scientific">Pontibacter locisalis</name>
    <dbReference type="NCBI Taxonomy" id="1719035"/>
    <lineage>
        <taxon>Bacteria</taxon>
        <taxon>Pseudomonadati</taxon>
        <taxon>Bacteroidota</taxon>
        <taxon>Cytophagia</taxon>
        <taxon>Cytophagales</taxon>
        <taxon>Hymenobacteraceae</taxon>
        <taxon>Pontibacter</taxon>
    </lineage>
</organism>
<dbReference type="InterPro" id="IPR008972">
    <property type="entry name" value="Cupredoxin"/>
</dbReference>
<dbReference type="RefSeq" id="WP_377502997.1">
    <property type="nucleotide sequence ID" value="NZ_JBHULU010000002.1"/>
</dbReference>
<feature type="domain" description="Plastocyanin-like" evidence="5">
    <location>
        <begin position="146"/>
        <end position="291"/>
    </location>
</feature>
<comment type="caution">
    <text evidence="8">The sequence shown here is derived from an EMBL/GenBank/DDBJ whole genome shotgun (WGS) entry which is preliminary data.</text>
</comment>
<feature type="domain" description="Plastocyanin-like" evidence="6">
    <location>
        <begin position="503"/>
        <end position="615"/>
    </location>
</feature>
<dbReference type="PROSITE" id="PS00080">
    <property type="entry name" value="MULTICOPPER_OXIDASE2"/>
    <property type="match status" value="1"/>
</dbReference>
<evidence type="ECO:0000313" key="8">
    <source>
        <dbReference type="EMBL" id="MFD2512466.1"/>
    </source>
</evidence>
<evidence type="ECO:0000259" key="7">
    <source>
        <dbReference type="Pfam" id="PF07732"/>
    </source>
</evidence>
<proteinExistence type="predicted"/>
<dbReference type="SUPFAM" id="SSF49503">
    <property type="entry name" value="Cupredoxins"/>
    <property type="match status" value="3"/>
</dbReference>
<dbReference type="PANTHER" id="PTHR11709">
    <property type="entry name" value="MULTI-COPPER OXIDASE"/>
    <property type="match status" value="1"/>
</dbReference>
<dbReference type="Pfam" id="PF00394">
    <property type="entry name" value="Cu-oxidase"/>
    <property type="match status" value="1"/>
</dbReference>
<dbReference type="InterPro" id="IPR001117">
    <property type="entry name" value="Cu-oxidase_2nd"/>
</dbReference>
<protein>
    <submittedName>
        <fullName evidence="8">Multicopper oxidase domain-containing protein</fullName>
    </submittedName>
</protein>
<feature type="domain" description="Plastocyanin-like" evidence="7">
    <location>
        <begin position="25"/>
        <end position="137"/>
    </location>
</feature>
<keyword evidence="2" id="KW-0560">Oxidoreductase</keyword>